<protein>
    <submittedName>
        <fullName evidence="3">Mobile element protein</fullName>
    </submittedName>
</protein>
<proteinExistence type="predicted"/>
<sequence>MMGIKERNFRPLPDDLSLEALVPKDNFYRRLEERVDLSFVRELVLPLYAKGGRHSIDPVVFFKLQLVLFFEDLGSERRLMEVVADRLSLRWYLGYDLGECLPDHSSLTRIRERYGPRVFRQFFERIVEVCVEAGLVRGEELFIDSTKVEANAAVDSLAPRWFVEAHLHGLFGEDAGEDEQRRVGAPSDAQDAWPGDEEPVNEEPVDLLLPTAEDQDLLRAGAP</sequence>
<dbReference type="PANTHER" id="PTHR35604:SF2">
    <property type="entry name" value="TRANSPOSASE INSH FOR INSERTION SEQUENCE ELEMENT IS5A-RELATED"/>
    <property type="match status" value="1"/>
</dbReference>
<evidence type="ECO:0000259" key="2">
    <source>
        <dbReference type="Pfam" id="PF05598"/>
    </source>
</evidence>
<evidence type="ECO:0000256" key="1">
    <source>
        <dbReference type="SAM" id="MobiDB-lite"/>
    </source>
</evidence>
<dbReference type="EMBL" id="CADCUW010000157">
    <property type="protein sequence ID" value="CAA9401715.1"/>
    <property type="molecule type" value="Genomic_DNA"/>
</dbReference>
<dbReference type="PANTHER" id="PTHR35604">
    <property type="entry name" value="TRANSPOSASE INSH FOR INSERTION SEQUENCE ELEMENT IS5A-RELATED"/>
    <property type="match status" value="1"/>
</dbReference>
<gene>
    <name evidence="3" type="ORF">AVDCRST_MAG01-01-1074</name>
</gene>
<evidence type="ECO:0000313" key="3">
    <source>
        <dbReference type="EMBL" id="CAA9401715.1"/>
    </source>
</evidence>
<dbReference type="InterPro" id="IPR008490">
    <property type="entry name" value="Transposase_InsH_N"/>
</dbReference>
<accession>A0A6J4NZI0</accession>
<dbReference type="Pfam" id="PF05598">
    <property type="entry name" value="DUF772"/>
    <property type="match status" value="1"/>
</dbReference>
<name>A0A6J4NZI0_9ACTN</name>
<dbReference type="AlphaFoldDB" id="A0A6J4NZI0"/>
<feature type="region of interest" description="Disordered" evidence="1">
    <location>
        <begin position="176"/>
        <end position="223"/>
    </location>
</feature>
<organism evidence="3">
    <name type="scientific">uncultured Rubrobacteraceae bacterium</name>
    <dbReference type="NCBI Taxonomy" id="349277"/>
    <lineage>
        <taxon>Bacteria</taxon>
        <taxon>Bacillati</taxon>
        <taxon>Actinomycetota</taxon>
        <taxon>Rubrobacteria</taxon>
        <taxon>Rubrobacterales</taxon>
        <taxon>Rubrobacteraceae</taxon>
        <taxon>environmental samples</taxon>
    </lineage>
</organism>
<reference evidence="3" key="1">
    <citation type="submission" date="2020-02" db="EMBL/GenBank/DDBJ databases">
        <authorList>
            <person name="Meier V. D."/>
        </authorList>
    </citation>
    <scope>NUCLEOTIDE SEQUENCE</scope>
    <source>
        <strain evidence="3">AVDCRST_MAG01</strain>
    </source>
</reference>
<feature type="compositionally biased region" description="Acidic residues" evidence="1">
    <location>
        <begin position="194"/>
        <end position="205"/>
    </location>
</feature>
<feature type="domain" description="Transposase InsH N-terminal" evidence="2">
    <location>
        <begin position="17"/>
        <end position="113"/>
    </location>
</feature>